<evidence type="ECO:0000259" key="2">
    <source>
        <dbReference type="Pfam" id="PF14691"/>
    </source>
</evidence>
<feature type="domain" description="FAD/NAD(P)-binding" evidence="1">
    <location>
        <begin position="139"/>
        <end position="447"/>
    </location>
</feature>
<dbReference type="PANTHER" id="PTHR42783:SF3">
    <property type="entry name" value="GLUTAMATE SYNTHASE [NADPH] SMALL CHAIN-RELATED"/>
    <property type="match status" value="1"/>
</dbReference>
<dbReference type="InterPro" id="IPR009051">
    <property type="entry name" value="Helical_ferredxn"/>
</dbReference>
<evidence type="ECO:0000313" key="4">
    <source>
        <dbReference type="Proteomes" id="UP001451571"/>
    </source>
</evidence>
<dbReference type="InterPro" id="IPR023753">
    <property type="entry name" value="FAD/NAD-binding_dom"/>
</dbReference>
<gene>
    <name evidence="3" type="primary">gltA</name>
    <name evidence="3" type="ORF">V6984_13530</name>
</gene>
<dbReference type="EC" id="1.4.1.13" evidence="3"/>
<name>A0ABZ3EQQ2_9FIRM</name>
<evidence type="ECO:0000313" key="3">
    <source>
        <dbReference type="EMBL" id="XAH72533.1"/>
    </source>
</evidence>
<dbReference type="Pfam" id="PF14691">
    <property type="entry name" value="Fer4_20"/>
    <property type="match status" value="1"/>
</dbReference>
<sequence>MDVLKKVPVREQDAKVRATNFEEVCFGYNEEEAREEALRCINCKNARCIVGCPVSINIPAFIEKVKDGDVEAAYHIINESSSLPAVCGRVCPQESQCEGVCIRGIKGEPVSIGKLERFVADWACEKGVKPEAAKEKNGKKVAVIGSGPAGLTCAGDLAKLGYDVTIFEALHEPGGVLVYGIPEFRLPKEKVVAKEIENVKSLGVKIETNVVVGKAVTIDELMDEEGFDAVFIGSGAGLPKFMGIPGEQANGVFSANEYLTRSNLMKAFQEDSTTPIMKGNKVAVVGGGNVAMDAARTALRLGAEVHVVYRRSEEELPARVEEVHHAKEEGIIFDLLTNPVEILTNEKGWVNGIKCVKMELGEPDESGRRRPVVKPDSEFIIEVDTVIMSLGTSPNPLISSTTEGLETNKWKCIVADENSGKTTKEGVYAGGDAVTGAATVILAMGAGKAAAKGIDEYLRNK</sequence>
<dbReference type="EMBL" id="CP146256">
    <property type="protein sequence ID" value="XAH72533.1"/>
    <property type="molecule type" value="Genomic_DNA"/>
</dbReference>
<dbReference type="Proteomes" id="UP001451571">
    <property type="component" value="Chromosome"/>
</dbReference>
<accession>A0ABZ3EQQ2</accession>
<dbReference type="SUPFAM" id="SSF51971">
    <property type="entry name" value="Nucleotide-binding domain"/>
    <property type="match status" value="2"/>
</dbReference>
<dbReference type="Pfam" id="PF07992">
    <property type="entry name" value="Pyr_redox_2"/>
    <property type="match status" value="1"/>
</dbReference>
<dbReference type="Gene3D" id="1.10.1060.10">
    <property type="entry name" value="Alpha-helical ferredoxin"/>
    <property type="match status" value="1"/>
</dbReference>
<dbReference type="Gene3D" id="3.50.50.60">
    <property type="entry name" value="FAD/NAD(P)-binding domain"/>
    <property type="match status" value="2"/>
</dbReference>
<keyword evidence="3" id="KW-0560">Oxidoreductase</keyword>
<dbReference type="NCBIfam" id="TIGR01316">
    <property type="entry name" value="gltA"/>
    <property type="match status" value="1"/>
</dbReference>
<dbReference type="GO" id="GO:0004355">
    <property type="term" value="F:glutamate synthase (NADPH) activity"/>
    <property type="evidence" value="ECO:0007669"/>
    <property type="project" value="UniProtKB-EC"/>
</dbReference>
<dbReference type="InterPro" id="IPR028261">
    <property type="entry name" value="DPD_II"/>
</dbReference>
<protein>
    <submittedName>
        <fullName evidence="3">NADPH-dependent glutamate synthase</fullName>
        <ecNumber evidence="3">1.4.1.13</ecNumber>
    </submittedName>
</protein>
<reference evidence="3 4" key="1">
    <citation type="submission" date="2024-02" db="EMBL/GenBank/DDBJ databases">
        <title>Bacterial strain from lacustrine sediment.</title>
        <authorList>
            <person name="Petit C."/>
            <person name="Fadhlaoui K."/>
        </authorList>
    </citation>
    <scope>NUCLEOTIDE SEQUENCE [LARGE SCALE GENOMIC DNA]</scope>
    <source>
        <strain evidence="3 4">IPX-CK</strain>
    </source>
</reference>
<keyword evidence="4" id="KW-1185">Reference proteome</keyword>
<dbReference type="PRINTS" id="PR00419">
    <property type="entry name" value="ADXRDTASE"/>
</dbReference>
<dbReference type="PANTHER" id="PTHR42783">
    <property type="entry name" value="GLUTAMATE SYNTHASE [NADPH] SMALL CHAIN"/>
    <property type="match status" value="1"/>
</dbReference>
<organism evidence="3 4">
    <name type="scientific">Kineothrix sedimenti</name>
    <dbReference type="NCBI Taxonomy" id="3123317"/>
    <lineage>
        <taxon>Bacteria</taxon>
        <taxon>Bacillati</taxon>
        <taxon>Bacillota</taxon>
        <taxon>Clostridia</taxon>
        <taxon>Lachnospirales</taxon>
        <taxon>Lachnospiraceae</taxon>
        <taxon>Kineothrix</taxon>
    </lineage>
</organism>
<feature type="domain" description="Dihydroprymidine dehydrogenase" evidence="2">
    <location>
        <begin position="17"/>
        <end position="127"/>
    </location>
</feature>
<dbReference type="SUPFAM" id="SSF46548">
    <property type="entry name" value="alpha-helical ferredoxin"/>
    <property type="match status" value="1"/>
</dbReference>
<dbReference type="InterPro" id="IPR036188">
    <property type="entry name" value="FAD/NAD-bd_sf"/>
</dbReference>
<evidence type="ECO:0000259" key="1">
    <source>
        <dbReference type="Pfam" id="PF07992"/>
    </source>
</evidence>
<dbReference type="InterPro" id="IPR006004">
    <property type="entry name" value="SudA-like"/>
</dbReference>
<proteinExistence type="predicted"/>